<accession>A0A4Y9KTA9</accession>
<dbReference type="Proteomes" id="UP000297700">
    <property type="component" value="Unassembled WGS sequence"/>
</dbReference>
<dbReference type="GO" id="GO:0030246">
    <property type="term" value="F:carbohydrate binding"/>
    <property type="evidence" value="ECO:0007669"/>
    <property type="project" value="UniProtKB-ARBA"/>
</dbReference>
<dbReference type="Proteomes" id="UP000298225">
    <property type="component" value="Unassembled WGS sequence"/>
</dbReference>
<dbReference type="OrthoDB" id="3189720at2"/>
<dbReference type="InterPro" id="IPR028082">
    <property type="entry name" value="Peripla_BP_I"/>
</dbReference>
<evidence type="ECO:0000259" key="4">
    <source>
        <dbReference type="Pfam" id="PF13407"/>
    </source>
</evidence>
<dbReference type="GO" id="GO:0030313">
    <property type="term" value="C:cell envelope"/>
    <property type="evidence" value="ECO:0007669"/>
    <property type="project" value="UniProtKB-SubCell"/>
</dbReference>
<evidence type="ECO:0000313" key="5">
    <source>
        <dbReference type="EMBL" id="TFV30464.1"/>
    </source>
</evidence>
<dbReference type="AlphaFoldDB" id="A0A4Y9NQA1"/>
<dbReference type="RefSeq" id="WP_126261742.1">
    <property type="nucleotide sequence ID" value="NZ_SPQS01000033.1"/>
</dbReference>
<protein>
    <recommendedName>
        <fullName evidence="4">Periplasmic binding protein domain-containing protein</fullName>
    </recommendedName>
</protein>
<dbReference type="Pfam" id="PF13407">
    <property type="entry name" value="Peripla_BP_4"/>
    <property type="match status" value="1"/>
</dbReference>
<dbReference type="Gene3D" id="3.40.50.2300">
    <property type="match status" value="2"/>
</dbReference>
<comment type="similarity">
    <text evidence="2">Belongs to the bacterial solute-binding protein 2 family.</text>
</comment>
<dbReference type="PANTHER" id="PTHR46847:SF1">
    <property type="entry name" value="D-ALLOSE-BINDING PERIPLASMIC PROTEIN-RELATED"/>
    <property type="match status" value="1"/>
</dbReference>
<keyword evidence="3" id="KW-0732">Signal</keyword>
<keyword evidence="8" id="KW-1185">Reference proteome</keyword>
<evidence type="ECO:0000256" key="1">
    <source>
        <dbReference type="ARBA" id="ARBA00004196"/>
    </source>
</evidence>
<dbReference type="InterPro" id="IPR025997">
    <property type="entry name" value="SBP_2_dom"/>
</dbReference>
<sequence length="106" mass="11516">MTPDIAGIFFENEIVAQGAAATLEAAKRQDVKLVTFDLSARAYELIKEGKLLGVIVQDPFRMGYEGMNAMVTTLKGGTPKARIDLETRVLTRGNAREFASDPQVGN</sequence>
<comment type="caution">
    <text evidence="6">The sequence shown here is derived from an EMBL/GenBank/DDBJ whole genome shotgun (WGS) entry which is preliminary data.</text>
</comment>
<feature type="domain" description="Periplasmic binding protein" evidence="4">
    <location>
        <begin position="2"/>
        <end position="76"/>
    </location>
</feature>
<dbReference type="EMBL" id="SPQS01000033">
    <property type="protein sequence ID" value="TFV68913.1"/>
    <property type="molecule type" value="Genomic_DNA"/>
</dbReference>
<dbReference type="EMBL" id="SPQU01000032">
    <property type="protein sequence ID" value="TFV30464.1"/>
    <property type="molecule type" value="Genomic_DNA"/>
</dbReference>
<evidence type="ECO:0000256" key="3">
    <source>
        <dbReference type="ARBA" id="ARBA00022729"/>
    </source>
</evidence>
<accession>A0A4Y9NQA1</accession>
<organism evidence="6 7">
    <name type="scientific">Bradyrhizobium frederickii</name>
    <dbReference type="NCBI Taxonomy" id="2560054"/>
    <lineage>
        <taxon>Bacteria</taxon>
        <taxon>Pseudomonadati</taxon>
        <taxon>Pseudomonadota</taxon>
        <taxon>Alphaproteobacteria</taxon>
        <taxon>Hyphomicrobiales</taxon>
        <taxon>Nitrobacteraceae</taxon>
        <taxon>Bradyrhizobium</taxon>
    </lineage>
</organism>
<name>A0A4Y9NQA1_9BRAD</name>
<evidence type="ECO:0000313" key="8">
    <source>
        <dbReference type="Proteomes" id="UP000298225"/>
    </source>
</evidence>
<proteinExistence type="inferred from homology"/>
<reference evidence="5 8" key="1">
    <citation type="submission" date="2019-03" db="EMBL/GenBank/DDBJ databases">
        <title>Bradyrhizobium strains diversity isolated from Chamaecrista fasciculata.</title>
        <authorList>
            <person name="Urquiaga M.C.O."/>
            <person name="Hungria M."/>
            <person name="Delamuta J.R.M."/>
        </authorList>
    </citation>
    <scope>NUCLEOTIDE SEQUENCE [LARGE SCALE GENOMIC DNA]</scope>
    <source>
        <strain evidence="5 8">CNPSo 3424</strain>
    </source>
</reference>
<reference evidence="6 7" key="2">
    <citation type="submission" date="2019-03" db="EMBL/GenBank/DDBJ databases">
        <title>Bradyrhizobium strains diversity.</title>
        <authorList>
            <person name="Urquiaga M.C.O."/>
            <person name="Hungria M."/>
            <person name="Delamuta J.R.M."/>
            <person name="Klepa M.S."/>
        </authorList>
    </citation>
    <scope>NUCLEOTIDE SEQUENCE [LARGE SCALE GENOMIC DNA]</scope>
    <source>
        <strain evidence="6 7">CNPSo 3426</strain>
    </source>
</reference>
<gene>
    <name evidence="6" type="ORF">E4K64_35025</name>
    <name evidence="5" type="ORF">E4K66_34965</name>
</gene>
<evidence type="ECO:0000256" key="2">
    <source>
        <dbReference type="ARBA" id="ARBA00007639"/>
    </source>
</evidence>
<dbReference type="SUPFAM" id="SSF53822">
    <property type="entry name" value="Periplasmic binding protein-like I"/>
    <property type="match status" value="1"/>
</dbReference>
<dbReference type="PANTHER" id="PTHR46847">
    <property type="entry name" value="D-ALLOSE-BINDING PERIPLASMIC PROTEIN-RELATED"/>
    <property type="match status" value="1"/>
</dbReference>
<evidence type="ECO:0000313" key="7">
    <source>
        <dbReference type="Proteomes" id="UP000297700"/>
    </source>
</evidence>
<comment type="subcellular location">
    <subcellularLocation>
        <location evidence="1">Cell envelope</location>
    </subcellularLocation>
</comment>
<evidence type="ECO:0000313" key="6">
    <source>
        <dbReference type="EMBL" id="TFV68913.1"/>
    </source>
</evidence>